<keyword evidence="3" id="KW-1185">Reference proteome</keyword>
<evidence type="ECO:0000256" key="1">
    <source>
        <dbReference type="SAM" id="MobiDB-lite"/>
    </source>
</evidence>
<organism evidence="2 3">
    <name type="scientific">Adhaeribacter rhizoryzae</name>
    <dbReference type="NCBI Taxonomy" id="2607907"/>
    <lineage>
        <taxon>Bacteria</taxon>
        <taxon>Pseudomonadati</taxon>
        <taxon>Bacteroidota</taxon>
        <taxon>Cytophagia</taxon>
        <taxon>Cytophagales</taxon>
        <taxon>Hymenobacteraceae</taxon>
        <taxon>Adhaeribacter</taxon>
    </lineage>
</organism>
<evidence type="ECO:0000313" key="2">
    <source>
        <dbReference type="EMBL" id="KAA5539040.1"/>
    </source>
</evidence>
<name>A0A5M6CXB2_9BACT</name>
<gene>
    <name evidence="2" type="ORF">F0145_25210</name>
</gene>
<comment type="caution">
    <text evidence="2">The sequence shown here is derived from an EMBL/GenBank/DDBJ whole genome shotgun (WGS) entry which is preliminary data.</text>
</comment>
<accession>A0A5M6CXB2</accession>
<evidence type="ECO:0000313" key="3">
    <source>
        <dbReference type="Proteomes" id="UP000323426"/>
    </source>
</evidence>
<dbReference type="RefSeq" id="WP_150093332.1">
    <property type="nucleotide sequence ID" value="NZ_VWSF01000036.1"/>
</dbReference>
<sequence>MRTVIFILILLSVSIYGYSQTSDPATQKENCLKSISQEKKKELDRIESTYFENNPNPSKYVYLACDNHFPKYRCVKHHKQCAGSCDCLSAYTNQVNYVETSYKQKEDDCEQNYKVAIAKINSQERNLSELSKSEKTLTTSSPNPAIDNKTEVSNTTTEKQQYQTQANNYLNQAKNTNQSAVLRNLNLDLAETNARLAGDINKLEEIRRIRSQENQRSNSEFLNTVNSFTNSLNQLTQNKRLERERHREFVAAMEQQIIQEHLEGFERERNIKDASALGHAYKDSDSKIYWFSIAVGMGHLPSLLYLREEYLRKGDSTTAKELVNFGATKGIPRFIYMAANKYYPNEKLYNDDYLGWKKEFWNFEYGQTVDCEKGLTALNILIAVDTLNVDNVQNTFFNVIKKGNLDAVQDPINFSYYYYYNTHYFAFLKQIYYYIGRITEFCGPGTERENLVEALRRYDQAIKAHKLFMQVRDWNKYKEDKDYRLKYLLFVKGNTEKKIALLDK</sequence>
<dbReference type="EMBL" id="VWSF01000036">
    <property type="protein sequence ID" value="KAA5539040.1"/>
    <property type="molecule type" value="Genomic_DNA"/>
</dbReference>
<feature type="region of interest" description="Disordered" evidence="1">
    <location>
        <begin position="127"/>
        <end position="157"/>
    </location>
</feature>
<proteinExistence type="predicted"/>
<reference evidence="2 3" key="1">
    <citation type="submission" date="2019-09" db="EMBL/GenBank/DDBJ databases">
        <title>Genome sequence and assembly of Adhaeribacter sp.</title>
        <authorList>
            <person name="Chhetri G."/>
        </authorList>
    </citation>
    <scope>NUCLEOTIDE SEQUENCE [LARGE SCALE GENOMIC DNA]</scope>
    <source>
        <strain evidence="2 3">DK36</strain>
    </source>
</reference>
<protein>
    <submittedName>
        <fullName evidence="2">Uncharacterized protein</fullName>
    </submittedName>
</protein>
<dbReference type="AlphaFoldDB" id="A0A5M6CXB2"/>
<dbReference type="Proteomes" id="UP000323426">
    <property type="component" value="Unassembled WGS sequence"/>
</dbReference>